<evidence type="ECO:0000256" key="1">
    <source>
        <dbReference type="SAM" id="SignalP"/>
    </source>
</evidence>
<dbReference type="InterPro" id="IPR026950">
    <property type="entry name" value="Caps_assemb_Wzi"/>
</dbReference>
<dbReference type="Pfam" id="PF14052">
    <property type="entry name" value="Caps_assemb_Wzi"/>
    <property type="match status" value="1"/>
</dbReference>
<feature type="signal peptide" evidence="1">
    <location>
        <begin position="1"/>
        <end position="22"/>
    </location>
</feature>
<dbReference type="Gene3D" id="2.40.160.130">
    <property type="entry name" value="Capsule assembly protein Wzi"/>
    <property type="match status" value="1"/>
</dbReference>
<comment type="caution">
    <text evidence="2">The sequence shown here is derived from an EMBL/GenBank/DDBJ whole genome shotgun (WGS) entry which is preliminary data.</text>
</comment>
<dbReference type="EMBL" id="BAABFO010000011">
    <property type="protein sequence ID" value="GAA4333617.1"/>
    <property type="molecule type" value="Genomic_DNA"/>
</dbReference>
<feature type="chain" id="PRO_5047204974" evidence="1">
    <location>
        <begin position="23"/>
        <end position="491"/>
    </location>
</feature>
<reference evidence="3" key="1">
    <citation type="journal article" date="2019" name="Int. J. Syst. Evol. Microbiol.">
        <title>The Global Catalogue of Microorganisms (GCM) 10K type strain sequencing project: providing services to taxonomists for standard genome sequencing and annotation.</title>
        <authorList>
            <consortium name="The Broad Institute Genomics Platform"/>
            <consortium name="The Broad Institute Genome Sequencing Center for Infectious Disease"/>
            <person name="Wu L."/>
            <person name="Ma J."/>
        </authorList>
    </citation>
    <scope>NUCLEOTIDE SEQUENCE [LARGE SCALE GENOMIC DNA]</scope>
    <source>
        <strain evidence="3">JCM 17666</strain>
    </source>
</reference>
<accession>A0ABP8H2V3</accession>
<proteinExistence type="predicted"/>
<dbReference type="Proteomes" id="UP001501671">
    <property type="component" value="Unassembled WGS sequence"/>
</dbReference>
<organism evidence="2 3">
    <name type="scientific">Pigmentiphaga soli</name>
    <dbReference type="NCBI Taxonomy" id="1007095"/>
    <lineage>
        <taxon>Bacteria</taxon>
        <taxon>Pseudomonadati</taxon>
        <taxon>Pseudomonadota</taxon>
        <taxon>Betaproteobacteria</taxon>
        <taxon>Burkholderiales</taxon>
        <taxon>Alcaligenaceae</taxon>
        <taxon>Pigmentiphaga</taxon>
    </lineage>
</organism>
<keyword evidence="3" id="KW-1185">Reference proteome</keyword>
<sequence>MVPLAASGALGMALMAPTSVSAQTAVMVEAGNQELRDDIQWLIDRKIIDITASTWPLPLSALEKAMEGRKKKGLSRGDVHALLAVHRYIEQQRKTSFGLVAQFNSDATPQLGFASQSRAKATGGVYLQGSTGRLAGKLQANGLIDPITGKQSKFNVEGSYLAASGLGQVIYAGQIAHWWGPGQDGSLNWGNSATAIPGLGLQRAEQTAFKSPWLSWIGPWGYDLFIGQMQHDTAVPDARVLNMRLFARPFSGLELGASRFIQWGGKGRPNNLGSLWDALTGNSNDPNVADPSNELAGFDARYTFPLWGNPLTVYAQLAGEDEAGGFPSHYLSQVGTEFKHMLGSSRLQWHAEAADTTASRIFGLGDGMRGVAYSHGTYKNGLYHDGLPIGHPIGGTGQLLSAGVTIIPDDFRYSSRYSFRILRAEVNETSQAINQAFPSHSKWYGGEFAYSWVIRPATFRVGFTLLRSQQGPVNDGFSFMLGMNVPLAVLD</sequence>
<protein>
    <submittedName>
        <fullName evidence="2">Capsule assembly Wzi family protein</fullName>
    </submittedName>
</protein>
<dbReference type="InterPro" id="IPR038636">
    <property type="entry name" value="Wzi_sf"/>
</dbReference>
<gene>
    <name evidence="2" type="ORF">GCM10023144_25070</name>
</gene>
<dbReference type="RefSeq" id="WP_345249893.1">
    <property type="nucleotide sequence ID" value="NZ_BAABFO010000011.1"/>
</dbReference>
<name>A0ABP8H2V3_9BURK</name>
<evidence type="ECO:0000313" key="2">
    <source>
        <dbReference type="EMBL" id="GAA4333617.1"/>
    </source>
</evidence>
<keyword evidence="1" id="KW-0732">Signal</keyword>
<evidence type="ECO:0000313" key="3">
    <source>
        <dbReference type="Proteomes" id="UP001501671"/>
    </source>
</evidence>